<dbReference type="EMBL" id="CP034337">
    <property type="protein sequence ID" value="AZL74040.1"/>
    <property type="molecule type" value="Genomic_DNA"/>
</dbReference>
<proteinExistence type="predicted"/>
<accession>A0ABM7CRF8</accession>
<sequence length="670" mass="74430">MKWTELAALRPTLDRFNAYLDERYPNQENSELRPPFIKGARFPYKDVDFGIDDQWAMVNGVMMVAIVQPYKNMRAGDRLRVRCNGLPVNHTVTEDEIGQCIEFEVSESSLDSKGGLFASHLQRVGEATEHQSITLRASAWLSHPGDDVFKAYVEDGKRITPHALAAPIVSLPAEGGIRLEQATSNVQVTIPAWANTSPGDKVCLFVGVQRIDALAEGGWYIPEIKIGVDALTLIAARDDELEVSYCAINGMGNVSRGLSPVVTVQVKLGLDLLVAPEFVDPENDVNEGWVTVPGENLKEGDKVSVMLKVNGLATDMVATTIRSLGSQTVTAEAAELTFRLGPDLRKPPSGSLLQAMYIIERDGVKTSYSEVAEKRISYEMVMKAPIVHEAQFEHPSFDTLLQKKAELEQKVENVTALQGTAKKQLEDLTSACNLIEWKIASDIDSLHVTIPPDRSHQPGETVYVLLHARTKEGKKFKDWLCLPGQVVNPAEPMTFVFNDEDKEIGEKFKDFDGGYLDVKLKSHHYEKSGKIRLNVGERHQILSAPTVSPLSKDNVVDLRGSNATRQVVITLDEPKEKVKVKDKDTGKDIDIVIDIARPYRYKVEVITPNGPPMLFHKETVADKVPGDTAVCISDQFNNYQFPATFTVRYIYYIDHRPGKASMPLTFTVIK</sequence>
<dbReference type="RefSeq" id="WP_125464140.1">
    <property type="nucleotide sequence ID" value="NZ_CP034337.1"/>
</dbReference>
<dbReference type="Proteomes" id="UP000272622">
    <property type="component" value="Chromosome"/>
</dbReference>
<reference evidence="1 2" key="1">
    <citation type="submission" date="2018-12" db="EMBL/GenBank/DDBJ databases">
        <authorList>
            <person name="Li S."/>
            <person name="Yang R."/>
            <person name="Chen G."/>
            <person name="Zou L."/>
            <person name="Zhang C."/>
            <person name="Chen Y."/>
            <person name="Liu Z."/>
            <person name="Li Y."/>
            <person name="Yan Y."/>
            <person name="Huang M."/>
            <person name="Chen T."/>
        </authorList>
    </citation>
    <scope>NUCLEOTIDE SEQUENCE [LARGE SCALE GENOMIC DNA]</scope>
    <source>
        <strain evidence="1 2">2014</strain>
    </source>
</reference>
<name>A0ABM7CRF8_9PSED</name>
<organism evidence="1 2">
    <name type="scientific">Pseudomonas oryziphila</name>
    <dbReference type="NCBI Taxonomy" id="2894079"/>
    <lineage>
        <taxon>Bacteria</taxon>
        <taxon>Pseudomonadati</taxon>
        <taxon>Pseudomonadota</taxon>
        <taxon>Gammaproteobacteria</taxon>
        <taxon>Pseudomonadales</taxon>
        <taxon>Pseudomonadaceae</taxon>
        <taxon>Pseudomonas</taxon>
    </lineage>
</organism>
<evidence type="ECO:0000313" key="1">
    <source>
        <dbReference type="EMBL" id="AZL74040.1"/>
    </source>
</evidence>
<gene>
    <name evidence="1" type="ORF">EI693_13485</name>
</gene>
<keyword evidence="2" id="KW-1185">Reference proteome</keyword>
<evidence type="ECO:0000313" key="2">
    <source>
        <dbReference type="Proteomes" id="UP000272622"/>
    </source>
</evidence>
<protein>
    <submittedName>
        <fullName evidence="1">Uncharacterized protein</fullName>
    </submittedName>
</protein>